<comment type="caution">
    <text evidence="6">The sequence shown here is derived from an EMBL/GenBank/DDBJ whole genome shotgun (WGS) entry which is preliminary data.</text>
</comment>
<dbReference type="Proteomes" id="UP001365846">
    <property type="component" value="Unassembled WGS sequence"/>
</dbReference>
<feature type="transmembrane region" description="Helical" evidence="4">
    <location>
        <begin position="17"/>
        <end position="37"/>
    </location>
</feature>
<keyword evidence="4" id="KW-1133">Transmembrane helix</keyword>
<keyword evidence="4" id="KW-0812">Transmembrane</keyword>
<keyword evidence="7" id="KW-1185">Reference proteome</keyword>
<name>A0ABU8VQ36_9BURK</name>
<feature type="domain" description="Glycine zipper 2TM" evidence="5">
    <location>
        <begin position="147"/>
        <end position="187"/>
    </location>
</feature>
<evidence type="ECO:0000256" key="1">
    <source>
        <dbReference type="ARBA" id="ARBA00004370"/>
    </source>
</evidence>
<feature type="compositionally biased region" description="Low complexity" evidence="3">
    <location>
        <begin position="105"/>
        <end position="115"/>
    </location>
</feature>
<evidence type="ECO:0000313" key="6">
    <source>
        <dbReference type="EMBL" id="MEJ8815029.1"/>
    </source>
</evidence>
<evidence type="ECO:0000256" key="4">
    <source>
        <dbReference type="SAM" id="Phobius"/>
    </source>
</evidence>
<comment type="subcellular location">
    <subcellularLocation>
        <location evidence="1">Membrane</location>
    </subcellularLocation>
</comment>
<dbReference type="PANTHER" id="PTHR35603">
    <property type="match status" value="1"/>
</dbReference>
<accession>A0ABU8VQ36</accession>
<evidence type="ECO:0000259" key="5">
    <source>
        <dbReference type="Pfam" id="PF05433"/>
    </source>
</evidence>
<gene>
    <name evidence="6" type="ORF">WKW77_28410</name>
</gene>
<dbReference type="InterPro" id="IPR008816">
    <property type="entry name" value="Gly_zipper_2TM_dom"/>
</dbReference>
<protein>
    <submittedName>
        <fullName evidence="6">Glycine zipper 2TM domain-containing protein</fullName>
    </submittedName>
</protein>
<sequence>MDSNSILTPSAPRSSRALWIAIGALSVAVAALGGVLVHKQLDSTAHPQATSLAAAPPVRAPDDFEPPAVQAPADPPPQAVAAVTPPPSPVRAPAVVPHGTPAGSPAPVMAADEAAAPPPPAHKVCPVCGHVESVQTIKRQKPTTGVGAVAGGVVGGVLGNQIGSGRGRTLATVAGAVGGGFAGNEVEKRTHMETVYKVSVRMDSGTLRTVETATAPPVGKAVTLKNNVLRPANGHK</sequence>
<reference evidence="6 7" key="1">
    <citation type="submission" date="2024-03" db="EMBL/GenBank/DDBJ databases">
        <title>Novel species of the genus Variovorax.</title>
        <authorList>
            <person name="Liu Q."/>
            <person name="Xin Y.-H."/>
        </authorList>
    </citation>
    <scope>NUCLEOTIDE SEQUENCE [LARGE SCALE GENOMIC DNA]</scope>
    <source>
        <strain evidence="6 7">KACC 18899</strain>
    </source>
</reference>
<dbReference type="Pfam" id="PF05433">
    <property type="entry name" value="Rick_17kDa_Anti"/>
    <property type="match status" value="1"/>
</dbReference>
<feature type="region of interest" description="Disordered" evidence="3">
    <location>
        <begin position="56"/>
        <end position="115"/>
    </location>
</feature>
<proteinExistence type="predicted"/>
<dbReference type="InterPro" id="IPR051407">
    <property type="entry name" value="Bact_OM_lipoprot/Surf_antigen"/>
</dbReference>
<dbReference type="RefSeq" id="WP_340360248.1">
    <property type="nucleotide sequence ID" value="NZ_JBBKZU010000016.1"/>
</dbReference>
<dbReference type="PANTHER" id="PTHR35603:SF2">
    <property type="entry name" value="OUTER MEMBRANE LIPOPROTEIN"/>
    <property type="match status" value="1"/>
</dbReference>
<feature type="compositionally biased region" description="Pro residues" evidence="3">
    <location>
        <begin position="73"/>
        <end position="90"/>
    </location>
</feature>
<evidence type="ECO:0000313" key="7">
    <source>
        <dbReference type="Proteomes" id="UP001365846"/>
    </source>
</evidence>
<evidence type="ECO:0000256" key="2">
    <source>
        <dbReference type="ARBA" id="ARBA00023136"/>
    </source>
</evidence>
<dbReference type="EMBL" id="JBBKZU010000016">
    <property type="protein sequence ID" value="MEJ8815029.1"/>
    <property type="molecule type" value="Genomic_DNA"/>
</dbReference>
<evidence type="ECO:0000256" key="3">
    <source>
        <dbReference type="SAM" id="MobiDB-lite"/>
    </source>
</evidence>
<keyword evidence="2 4" id="KW-0472">Membrane</keyword>
<organism evidence="6 7">
    <name type="scientific">Variovorax ureilyticus</name>
    <dbReference type="NCBI Taxonomy" id="1836198"/>
    <lineage>
        <taxon>Bacteria</taxon>
        <taxon>Pseudomonadati</taxon>
        <taxon>Pseudomonadota</taxon>
        <taxon>Betaproteobacteria</taxon>
        <taxon>Burkholderiales</taxon>
        <taxon>Comamonadaceae</taxon>
        <taxon>Variovorax</taxon>
    </lineage>
</organism>